<reference evidence="1 2" key="1">
    <citation type="submission" date="2016-10" db="EMBL/GenBank/DDBJ databases">
        <authorList>
            <person name="de Groot N.N."/>
        </authorList>
    </citation>
    <scope>NUCLEOTIDE SEQUENCE [LARGE SCALE GENOMIC DNA]</scope>
    <source>
        <strain evidence="1 2">CGMCC 1.7059</strain>
    </source>
</reference>
<evidence type="ECO:0000313" key="2">
    <source>
        <dbReference type="Proteomes" id="UP000199675"/>
    </source>
</evidence>
<dbReference type="AlphaFoldDB" id="A0A1H2ZYC6"/>
<dbReference type="PANTHER" id="PTHR42877:SF4">
    <property type="entry name" value="FAD_NAD(P)-BINDING DOMAIN-CONTAINING PROTEIN-RELATED"/>
    <property type="match status" value="1"/>
</dbReference>
<gene>
    <name evidence="1" type="ORF">SAMN04487960_107107</name>
</gene>
<dbReference type="PANTHER" id="PTHR42877">
    <property type="entry name" value="L-ORNITHINE N(5)-MONOOXYGENASE-RELATED"/>
    <property type="match status" value="1"/>
</dbReference>
<sequence length="498" mass="55662">MTQKTHPPIYDVLAIGAGISGIGLGIRLLDAGIDNFVILEKASGLGGTWRDNTYPGCACDVPSALYSYSFAQKPDWTRAFAGQAEILDYVRGVAERYGIDNYIHYDQPVARAQWREADLLWEVQTPDRLYFARTLVACSGYLHEPIIPDIPGLRDFPGKLFHSSRWDHGHDLTGERVAVIGTGASAIQFVPEIQPAAKQLTLFQRTPQWILPKPDHTIPDIEAKFFRLPGTLKAWRKILYAGFEAFGIGFRQPAMLRHIQKLGLAHLRVAVTDPDLRARLTPDYTLGCKRVLLSNNYYPTLNEPNVDVRATGLKEVRGQTVVGQDGSEQEVDTIILGTGFHVTEPPIAEHIYNDAGESLSQLWENGMQAYRGTTISGLPNAFMVLGPNLGIGHNSAFIVIESQLNYIVDALTTMRDRQLARFDVRQDVQDRYNRKVQRDLQSTVWNTGGCSSYYLDKNGFNSVGFPWNTLKMQRLLKTFDADSYHLTPATQPVIGEQP</sequence>
<dbReference type="GO" id="GO:0004497">
    <property type="term" value="F:monooxygenase activity"/>
    <property type="evidence" value="ECO:0007669"/>
    <property type="project" value="UniProtKB-KW"/>
</dbReference>
<dbReference type="SUPFAM" id="SSF51905">
    <property type="entry name" value="FAD/NAD(P)-binding domain"/>
    <property type="match status" value="1"/>
</dbReference>
<dbReference type="RefSeq" id="WP_091814425.1">
    <property type="nucleotide sequence ID" value="NZ_FNNE01000007.1"/>
</dbReference>
<dbReference type="InterPro" id="IPR051209">
    <property type="entry name" value="FAD-bind_Monooxygenase_sf"/>
</dbReference>
<dbReference type="InterPro" id="IPR036188">
    <property type="entry name" value="FAD/NAD-bd_sf"/>
</dbReference>
<evidence type="ECO:0000313" key="1">
    <source>
        <dbReference type="EMBL" id="SDX21948.1"/>
    </source>
</evidence>
<accession>A0A1H2ZYC6</accession>
<organism evidence="1 2">
    <name type="scientific">Marinobacter mobilis</name>
    <dbReference type="NCBI Taxonomy" id="488533"/>
    <lineage>
        <taxon>Bacteria</taxon>
        <taxon>Pseudomonadati</taxon>
        <taxon>Pseudomonadota</taxon>
        <taxon>Gammaproteobacteria</taxon>
        <taxon>Pseudomonadales</taxon>
        <taxon>Marinobacteraceae</taxon>
        <taxon>Marinobacter</taxon>
    </lineage>
</organism>
<dbReference type="STRING" id="488533.SAMN04487960_107107"/>
<dbReference type="Pfam" id="PF13738">
    <property type="entry name" value="Pyr_redox_3"/>
    <property type="match status" value="1"/>
</dbReference>
<protein>
    <submittedName>
        <fullName evidence="1">Cyclohexanone monooxygenase</fullName>
    </submittedName>
</protein>
<dbReference type="Gene3D" id="3.50.50.60">
    <property type="entry name" value="FAD/NAD(P)-binding domain"/>
    <property type="match status" value="2"/>
</dbReference>
<dbReference type="OrthoDB" id="9773233at2"/>
<keyword evidence="2" id="KW-1185">Reference proteome</keyword>
<keyword evidence="1" id="KW-0503">Monooxygenase</keyword>
<dbReference type="EMBL" id="FNNE01000007">
    <property type="protein sequence ID" value="SDX21948.1"/>
    <property type="molecule type" value="Genomic_DNA"/>
</dbReference>
<dbReference type="Proteomes" id="UP000199675">
    <property type="component" value="Unassembled WGS sequence"/>
</dbReference>
<proteinExistence type="predicted"/>
<name>A0A1H2ZYC6_9GAMM</name>
<keyword evidence="1" id="KW-0560">Oxidoreductase</keyword>